<dbReference type="PANTHER" id="PTHR10057:SF0">
    <property type="entry name" value="TRANSLOCATOR PROTEIN"/>
    <property type="match status" value="1"/>
</dbReference>
<evidence type="ECO:0000313" key="7">
    <source>
        <dbReference type="EMBL" id="EFJ20451.1"/>
    </source>
</evidence>
<comment type="subcellular location">
    <subcellularLocation>
        <location evidence="1">Membrane</location>
        <topology evidence="1">Multi-pass membrane protein</topology>
    </subcellularLocation>
</comment>
<dbReference type="Gramene" id="EFJ20451">
    <property type="protein sequence ID" value="EFJ20451"/>
    <property type="gene ID" value="SELMODRAFT_28130"/>
</dbReference>
<dbReference type="FunCoup" id="D8RGV6">
    <property type="interactions" value="92"/>
</dbReference>
<evidence type="ECO:0008006" key="10">
    <source>
        <dbReference type="Google" id="ProtNLM"/>
    </source>
</evidence>
<feature type="transmembrane region" description="Helical" evidence="6">
    <location>
        <begin position="62"/>
        <end position="80"/>
    </location>
</feature>
<evidence type="ECO:0000313" key="9">
    <source>
        <dbReference type="Proteomes" id="UP000001514"/>
    </source>
</evidence>
<keyword evidence="3 6" id="KW-0812">Transmembrane</keyword>
<gene>
    <name evidence="7" type="ORF">SELMODRAFT_28130</name>
    <name evidence="8" type="ORF">SELMODRAFT_28132</name>
</gene>
<dbReference type="Pfam" id="PF03073">
    <property type="entry name" value="TspO_MBR"/>
    <property type="match status" value="1"/>
</dbReference>
<dbReference type="Gramene" id="EFJ28431">
    <property type="protein sequence ID" value="EFJ28431"/>
    <property type="gene ID" value="SELMODRAFT_28132"/>
</dbReference>
<keyword evidence="9" id="KW-1185">Reference proteome</keyword>
<evidence type="ECO:0000313" key="8">
    <source>
        <dbReference type="EMBL" id="EFJ28431.1"/>
    </source>
</evidence>
<evidence type="ECO:0000256" key="1">
    <source>
        <dbReference type="ARBA" id="ARBA00004141"/>
    </source>
</evidence>
<evidence type="ECO:0000256" key="4">
    <source>
        <dbReference type="ARBA" id="ARBA00022989"/>
    </source>
</evidence>
<dbReference type="HOGENOM" id="CLU_091805_2_0_1"/>
<accession>D8RGV6</accession>
<dbReference type="PANTHER" id="PTHR10057">
    <property type="entry name" value="PERIPHERAL-TYPE BENZODIAZEPINE RECEPTOR"/>
    <property type="match status" value="1"/>
</dbReference>
<dbReference type="STRING" id="88036.D8RGV6"/>
<name>D8RGV6_SELML</name>
<protein>
    <recommendedName>
        <fullName evidence="10">Tryptophan-rich sensory protein</fullName>
    </recommendedName>
</protein>
<dbReference type="InterPro" id="IPR004307">
    <property type="entry name" value="TspO_MBR"/>
</dbReference>
<evidence type="ECO:0000256" key="6">
    <source>
        <dbReference type="SAM" id="Phobius"/>
    </source>
</evidence>
<dbReference type="Gene3D" id="1.20.1260.100">
    <property type="entry name" value="TspO/MBR protein"/>
    <property type="match status" value="1"/>
</dbReference>
<reference evidence="8 9" key="1">
    <citation type="journal article" date="2011" name="Science">
        <title>The Selaginella genome identifies genetic changes associated with the evolution of vascular plants.</title>
        <authorList>
            <person name="Banks J.A."/>
            <person name="Nishiyama T."/>
            <person name="Hasebe M."/>
            <person name="Bowman J.L."/>
            <person name="Gribskov M."/>
            <person name="dePamphilis C."/>
            <person name="Albert V.A."/>
            <person name="Aono N."/>
            <person name="Aoyama T."/>
            <person name="Ambrose B.A."/>
            <person name="Ashton N.W."/>
            <person name="Axtell M.J."/>
            <person name="Barker E."/>
            <person name="Barker M.S."/>
            <person name="Bennetzen J.L."/>
            <person name="Bonawitz N.D."/>
            <person name="Chapple C."/>
            <person name="Cheng C."/>
            <person name="Correa L.G."/>
            <person name="Dacre M."/>
            <person name="DeBarry J."/>
            <person name="Dreyer I."/>
            <person name="Elias M."/>
            <person name="Engstrom E.M."/>
            <person name="Estelle M."/>
            <person name="Feng L."/>
            <person name="Finet C."/>
            <person name="Floyd S.K."/>
            <person name="Frommer W.B."/>
            <person name="Fujita T."/>
            <person name="Gramzow L."/>
            <person name="Gutensohn M."/>
            <person name="Harholt J."/>
            <person name="Hattori M."/>
            <person name="Heyl A."/>
            <person name="Hirai T."/>
            <person name="Hiwatashi Y."/>
            <person name="Ishikawa M."/>
            <person name="Iwata M."/>
            <person name="Karol K.G."/>
            <person name="Koehler B."/>
            <person name="Kolukisaoglu U."/>
            <person name="Kubo M."/>
            <person name="Kurata T."/>
            <person name="Lalonde S."/>
            <person name="Li K."/>
            <person name="Li Y."/>
            <person name="Litt A."/>
            <person name="Lyons E."/>
            <person name="Manning G."/>
            <person name="Maruyama T."/>
            <person name="Michael T.P."/>
            <person name="Mikami K."/>
            <person name="Miyazaki S."/>
            <person name="Morinaga S."/>
            <person name="Murata T."/>
            <person name="Mueller-Roeber B."/>
            <person name="Nelson D.R."/>
            <person name="Obara M."/>
            <person name="Oguri Y."/>
            <person name="Olmstead R.G."/>
            <person name="Onodera N."/>
            <person name="Petersen B.L."/>
            <person name="Pils B."/>
            <person name="Prigge M."/>
            <person name="Rensing S.A."/>
            <person name="Riano-Pachon D.M."/>
            <person name="Roberts A.W."/>
            <person name="Sato Y."/>
            <person name="Scheller H.V."/>
            <person name="Schulz B."/>
            <person name="Schulz C."/>
            <person name="Shakirov E.V."/>
            <person name="Shibagaki N."/>
            <person name="Shinohara N."/>
            <person name="Shippen D.E."/>
            <person name="Soerensen I."/>
            <person name="Sotooka R."/>
            <person name="Sugimoto N."/>
            <person name="Sugita M."/>
            <person name="Sumikawa N."/>
            <person name="Tanurdzic M."/>
            <person name="Theissen G."/>
            <person name="Ulvskov P."/>
            <person name="Wakazuki S."/>
            <person name="Weng J.K."/>
            <person name="Willats W.W."/>
            <person name="Wipf D."/>
            <person name="Wolf P.G."/>
            <person name="Yang L."/>
            <person name="Zimmer A.D."/>
            <person name="Zhu Q."/>
            <person name="Mitros T."/>
            <person name="Hellsten U."/>
            <person name="Loque D."/>
            <person name="Otillar R."/>
            <person name="Salamov A."/>
            <person name="Schmutz J."/>
            <person name="Shapiro H."/>
            <person name="Lindquist E."/>
            <person name="Lucas S."/>
            <person name="Rokhsar D."/>
            <person name="Grigoriev I.V."/>
        </authorList>
    </citation>
    <scope>NUCLEOTIDE SEQUENCE [LARGE SCALE GENOMIC DNA]</scope>
</reference>
<feature type="transmembrane region" description="Helical" evidence="6">
    <location>
        <begin position="86"/>
        <end position="106"/>
    </location>
</feature>
<evidence type="ECO:0000256" key="2">
    <source>
        <dbReference type="ARBA" id="ARBA00007524"/>
    </source>
</evidence>
<feature type="transmembrane region" description="Helical" evidence="6">
    <location>
        <begin position="29"/>
        <end position="50"/>
    </location>
</feature>
<dbReference type="EMBL" id="GL377579">
    <property type="protein sequence ID" value="EFJ28431.1"/>
    <property type="molecule type" value="Genomic_DNA"/>
</dbReference>
<feature type="non-terminal residue" evidence="8">
    <location>
        <position position="1"/>
    </location>
</feature>
<keyword evidence="5 6" id="KW-0472">Membrane</keyword>
<dbReference type="PIRSF" id="PIRSF005859">
    <property type="entry name" value="PBR"/>
    <property type="match status" value="1"/>
</dbReference>
<dbReference type="GO" id="GO:0016020">
    <property type="term" value="C:membrane"/>
    <property type="evidence" value="ECO:0000318"/>
    <property type="project" value="GO_Central"/>
</dbReference>
<dbReference type="FunFam" id="1.20.1260.100:FF:000001">
    <property type="entry name" value="translocator protein 2"/>
    <property type="match status" value="1"/>
</dbReference>
<keyword evidence="4 6" id="KW-1133">Transmembrane helix</keyword>
<dbReference type="InParanoid" id="D8RGV6"/>
<dbReference type="AlphaFoldDB" id="D8RGV6"/>
<feature type="transmembrane region" description="Helical" evidence="6">
    <location>
        <begin position="118"/>
        <end position="137"/>
    </location>
</feature>
<dbReference type="Proteomes" id="UP000001514">
    <property type="component" value="Unassembled WGS sequence"/>
</dbReference>
<feature type="non-terminal residue" evidence="8">
    <location>
        <position position="138"/>
    </location>
</feature>
<dbReference type="eggNOG" id="KOG3797">
    <property type="taxonomic scope" value="Eukaryota"/>
</dbReference>
<dbReference type="InterPro" id="IPR038330">
    <property type="entry name" value="TspO/MBR-related_sf"/>
</dbReference>
<evidence type="ECO:0000256" key="5">
    <source>
        <dbReference type="ARBA" id="ARBA00023136"/>
    </source>
</evidence>
<sequence>LLGAAIGFLFGPDKWYANLQKPSWNPPGWLFGTVWSAIYPLMGLASWLVWANGGWHKQSYPLTLYVVQLGLNLLWSAAFFGLHNPLLALADIVVLVVVVLACIAAFKPVNHVAANLMQVYLAWILFALALNASIWYMN</sequence>
<dbReference type="EMBL" id="GL377602">
    <property type="protein sequence ID" value="EFJ20451.1"/>
    <property type="molecule type" value="Genomic_DNA"/>
</dbReference>
<dbReference type="KEGG" id="smo:SELMODRAFT_28132"/>
<dbReference type="OrthoDB" id="8841220at2759"/>
<evidence type="ECO:0000256" key="3">
    <source>
        <dbReference type="ARBA" id="ARBA00022692"/>
    </source>
</evidence>
<dbReference type="OMA" id="WVEGGFH"/>
<dbReference type="KEGG" id="smo:SELMODRAFT_28130"/>
<dbReference type="CDD" id="cd15904">
    <property type="entry name" value="TSPO_MBR"/>
    <property type="match status" value="1"/>
</dbReference>
<proteinExistence type="inferred from homology"/>
<organism evidence="9">
    <name type="scientific">Selaginella moellendorffii</name>
    <name type="common">Spikemoss</name>
    <dbReference type="NCBI Taxonomy" id="88036"/>
    <lineage>
        <taxon>Eukaryota</taxon>
        <taxon>Viridiplantae</taxon>
        <taxon>Streptophyta</taxon>
        <taxon>Embryophyta</taxon>
        <taxon>Tracheophyta</taxon>
        <taxon>Lycopodiopsida</taxon>
        <taxon>Selaginellales</taxon>
        <taxon>Selaginellaceae</taxon>
        <taxon>Selaginella</taxon>
    </lineage>
</organism>
<comment type="similarity">
    <text evidence="2">Belongs to the TspO/BZRP family.</text>
</comment>
<dbReference type="GO" id="GO:0033013">
    <property type="term" value="P:tetrapyrrole metabolic process"/>
    <property type="evidence" value="ECO:0007669"/>
    <property type="project" value="UniProtKB-ARBA"/>
</dbReference>